<name>A0ABV6S6Q1_9SPHN</name>
<organism evidence="1 2">
    <name type="scientific">Novosphingobium clariflavum</name>
    <dbReference type="NCBI Taxonomy" id="2029884"/>
    <lineage>
        <taxon>Bacteria</taxon>
        <taxon>Pseudomonadati</taxon>
        <taxon>Pseudomonadota</taxon>
        <taxon>Alphaproteobacteria</taxon>
        <taxon>Sphingomonadales</taxon>
        <taxon>Sphingomonadaceae</taxon>
        <taxon>Novosphingobium</taxon>
    </lineage>
</organism>
<evidence type="ECO:0000313" key="2">
    <source>
        <dbReference type="Proteomes" id="UP001589858"/>
    </source>
</evidence>
<dbReference type="InterPro" id="IPR011051">
    <property type="entry name" value="RmlC_Cupin_sf"/>
</dbReference>
<proteinExistence type="predicted"/>
<comment type="caution">
    <text evidence="1">The sequence shown here is derived from an EMBL/GenBank/DDBJ whole genome shotgun (WGS) entry which is preliminary data.</text>
</comment>
<sequence length="133" mass="14215">MTDQPPDLRTCPVHLGLGARAEQQPAFTGMEWYAAYAARTAADGAEGRLVSLHDFAESWTSWEMHPVGDELVVCLAGAMTLHQELRDGTQRSVTIAAGQYAINPAGAWHTADVSGPASALFVTAGQGTEHRPR</sequence>
<keyword evidence="2" id="KW-1185">Reference proteome</keyword>
<accession>A0ABV6S6Q1</accession>
<dbReference type="RefSeq" id="WP_267219435.1">
    <property type="nucleotide sequence ID" value="NZ_JAPCWC010000004.1"/>
</dbReference>
<evidence type="ECO:0000313" key="1">
    <source>
        <dbReference type="EMBL" id="MFC0684519.1"/>
    </source>
</evidence>
<dbReference type="Gene3D" id="2.60.120.10">
    <property type="entry name" value="Jelly Rolls"/>
    <property type="match status" value="1"/>
</dbReference>
<dbReference type="InterPro" id="IPR014710">
    <property type="entry name" value="RmlC-like_jellyroll"/>
</dbReference>
<dbReference type="Proteomes" id="UP001589858">
    <property type="component" value="Unassembled WGS sequence"/>
</dbReference>
<reference evidence="1 2" key="1">
    <citation type="submission" date="2024-09" db="EMBL/GenBank/DDBJ databases">
        <authorList>
            <person name="Sun Q."/>
            <person name="Mori K."/>
        </authorList>
    </citation>
    <scope>NUCLEOTIDE SEQUENCE [LARGE SCALE GENOMIC DNA]</scope>
    <source>
        <strain evidence="1 2">CICC 11035S</strain>
    </source>
</reference>
<protein>
    <submittedName>
        <fullName evidence="1">Cupin domain-containing protein</fullName>
    </submittedName>
</protein>
<dbReference type="EMBL" id="JBHLTM010000027">
    <property type="protein sequence ID" value="MFC0684519.1"/>
    <property type="molecule type" value="Genomic_DNA"/>
</dbReference>
<gene>
    <name evidence="1" type="ORF">ACFFF8_07920</name>
</gene>
<dbReference type="SUPFAM" id="SSF51182">
    <property type="entry name" value="RmlC-like cupins"/>
    <property type="match status" value="1"/>
</dbReference>